<gene>
    <name evidence="1" type="ORF">A3E29_02635</name>
</gene>
<reference evidence="1 2" key="1">
    <citation type="journal article" date="2016" name="Nat. Commun.">
        <title>Thousands of microbial genomes shed light on interconnected biogeochemical processes in an aquifer system.</title>
        <authorList>
            <person name="Anantharaman K."/>
            <person name="Brown C.T."/>
            <person name="Hug L.A."/>
            <person name="Sharon I."/>
            <person name="Castelle C.J."/>
            <person name="Probst A.J."/>
            <person name="Thomas B.C."/>
            <person name="Singh A."/>
            <person name="Wilkins M.J."/>
            <person name="Karaoz U."/>
            <person name="Brodie E.L."/>
            <person name="Williams K.H."/>
            <person name="Hubbard S.S."/>
            <person name="Banfield J.F."/>
        </authorList>
    </citation>
    <scope>NUCLEOTIDE SEQUENCE [LARGE SCALE GENOMIC DNA]</scope>
</reference>
<organism evidence="1 2">
    <name type="scientific">Candidatus Doudnabacteria bacterium RIFCSPHIGHO2_12_FULL_48_16</name>
    <dbReference type="NCBI Taxonomy" id="1817838"/>
    <lineage>
        <taxon>Bacteria</taxon>
        <taxon>Candidatus Doudnaibacteriota</taxon>
    </lineage>
</organism>
<name>A0A1F5PJ80_9BACT</name>
<dbReference type="EMBL" id="MFEY01000007">
    <property type="protein sequence ID" value="OGE89986.1"/>
    <property type="molecule type" value="Genomic_DNA"/>
</dbReference>
<evidence type="ECO:0000313" key="1">
    <source>
        <dbReference type="EMBL" id="OGE89986.1"/>
    </source>
</evidence>
<protein>
    <submittedName>
        <fullName evidence="1">Uncharacterized protein</fullName>
    </submittedName>
</protein>
<comment type="caution">
    <text evidence="1">The sequence shown here is derived from an EMBL/GenBank/DDBJ whole genome shotgun (WGS) entry which is preliminary data.</text>
</comment>
<sequence length="63" mass="7341">MNTIPERSSRIDELLTEWYALQPHLDQAIKDRDTSKIKEIQEQRSILTGEIRAIDPTFEEEAA</sequence>
<accession>A0A1F5PJ80</accession>
<dbReference type="Proteomes" id="UP000177682">
    <property type="component" value="Unassembled WGS sequence"/>
</dbReference>
<proteinExistence type="predicted"/>
<evidence type="ECO:0000313" key="2">
    <source>
        <dbReference type="Proteomes" id="UP000177682"/>
    </source>
</evidence>
<dbReference type="AlphaFoldDB" id="A0A1F5PJ80"/>